<feature type="repeat" description="ANK" evidence="3">
    <location>
        <begin position="84"/>
        <end position="113"/>
    </location>
</feature>
<evidence type="ECO:0000256" key="3">
    <source>
        <dbReference type="PROSITE-ProRule" id="PRU00023"/>
    </source>
</evidence>
<evidence type="ECO:0000256" key="4">
    <source>
        <dbReference type="SAM" id="MobiDB-lite"/>
    </source>
</evidence>
<organism evidence="5">
    <name type="scientific">Enterobius vermicularis</name>
    <name type="common">Human pinworm</name>
    <dbReference type="NCBI Taxonomy" id="51028"/>
    <lineage>
        <taxon>Eukaryota</taxon>
        <taxon>Metazoa</taxon>
        <taxon>Ecdysozoa</taxon>
        <taxon>Nematoda</taxon>
        <taxon>Chromadorea</taxon>
        <taxon>Rhabditida</taxon>
        <taxon>Spirurina</taxon>
        <taxon>Oxyuridomorpha</taxon>
        <taxon>Oxyuroidea</taxon>
        <taxon>Oxyuridae</taxon>
        <taxon>Enterobius</taxon>
    </lineage>
</organism>
<evidence type="ECO:0000256" key="2">
    <source>
        <dbReference type="ARBA" id="ARBA00023043"/>
    </source>
</evidence>
<dbReference type="Gene3D" id="1.25.40.20">
    <property type="entry name" value="Ankyrin repeat-containing domain"/>
    <property type="match status" value="1"/>
</dbReference>
<dbReference type="GO" id="GO:0045944">
    <property type="term" value="P:positive regulation of transcription by RNA polymerase II"/>
    <property type="evidence" value="ECO:0007669"/>
    <property type="project" value="TreeGrafter"/>
</dbReference>
<dbReference type="InterPro" id="IPR036770">
    <property type="entry name" value="Ankyrin_rpt-contain_sf"/>
</dbReference>
<dbReference type="InterPro" id="IPR002110">
    <property type="entry name" value="Ankyrin_rpt"/>
</dbReference>
<dbReference type="WBParaSite" id="EVEC_0000087401-mRNA-1">
    <property type="protein sequence ID" value="EVEC_0000087401-mRNA-1"/>
    <property type="gene ID" value="EVEC_0000087401"/>
</dbReference>
<dbReference type="PROSITE" id="PS50088">
    <property type="entry name" value="ANK_REPEAT"/>
    <property type="match status" value="1"/>
</dbReference>
<accession>A0A0N4UU33</accession>
<dbReference type="PANTHER" id="PTHR24193:SF121">
    <property type="entry name" value="ADA2A-CONTAINING COMPLEX COMPONENT 3, ISOFORM D"/>
    <property type="match status" value="1"/>
</dbReference>
<dbReference type="PROSITE" id="PS50297">
    <property type="entry name" value="ANK_REP_REGION"/>
    <property type="match status" value="1"/>
</dbReference>
<dbReference type="Pfam" id="PF00023">
    <property type="entry name" value="Ank"/>
    <property type="match status" value="1"/>
</dbReference>
<sequence>LISASKNASLDAVSHRENEEDEVNATGRDKLRTLARTENLSSICKVQLAECAFGGFRSGSNTDVETSENTLKRQGTMTDMVLWTPLHIAAENGHSEVVEHLLEVGADVNATDERKVFYSDPSL</sequence>
<evidence type="ECO:0000256" key="1">
    <source>
        <dbReference type="ARBA" id="ARBA00022737"/>
    </source>
</evidence>
<keyword evidence="1" id="KW-0677">Repeat</keyword>
<dbReference type="PANTHER" id="PTHR24193">
    <property type="entry name" value="ANKYRIN REPEAT PROTEIN"/>
    <property type="match status" value="1"/>
</dbReference>
<proteinExistence type="predicted"/>
<reference evidence="5" key="1">
    <citation type="submission" date="2017-02" db="UniProtKB">
        <authorList>
            <consortium name="WormBaseParasite"/>
        </authorList>
    </citation>
    <scope>IDENTIFICATION</scope>
</reference>
<dbReference type="GO" id="GO:0005634">
    <property type="term" value="C:nucleus"/>
    <property type="evidence" value="ECO:0007669"/>
    <property type="project" value="TreeGrafter"/>
</dbReference>
<evidence type="ECO:0000313" key="5">
    <source>
        <dbReference type="WBParaSite" id="EVEC_0000087401-mRNA-1"/>
    </source>
</evidence>
<dbReference type="AlphaFoldDB" id="A0A0N4UU33"/>
<feature type="region of interest" description="Disordered" evidence="4">
    <location>
        <begin position="1"/>
        <end position="27"/>
    </location>
</feature>
<dbReference type="InterPro" id="IPR050663">
    <property type="entry name" value="Ankyrin-SOCS_Box"/>
</dbReference>
<keyword evidence="2 3" id="KW-0040">ANK repeat</keyword>
<dbReference type="SUPFAM" id="SSF48403">
    <property type="entry name" value="Ankyrin repeat"/>
    <property type="match status" value="1"/>
</dbReference>
<dbReference type="GO" id="GO:0000976">
    <property type="term" value="F:transcription cis-regulatory region binding"/>
    <property type="evidence" value="ECO:0007669"/>
    <property type="project" value="TreeGrafter"/>
</dbReference>
<dbReference type="SMART" id="SM00248">
    <property type="entry name" value="ANK"/>
    <property type="match status" value="1"/>
</dbReference>
<protein>
    <submittedName>
        <fullName evidence="5">ANK_REP_REGION domain-containing protein</fullName>
    </submittedName>
</protein>
<name>A0A0N4UU33_ENTVE</name>